<reference evidence="5 6" key="1">
    <citation type="journal article" date="2021" name="Microbiol. Resour. Announc.">
        <title>Complete Genome Sequences of Three Human Oral Treponema parvum Isolates.</title>
        <authorList>
            <person name="Zeng H."/>
            <person name="Watt R.M."/>
        </authorList>
    </citation>
    <scope>NUCLEOTIDE SEQUENCE [LARGE SCALE GENOMIC DNA]</scope>
    <source>
        <strain evidence="5 6">ATCC 700770</strain>
    </source>
</reference>
<comment type="subcellular location">
    <subcellularLocation>
        <location evidence="3">Cytoplasm</location>
    </subcellularLocation>
</comment>
<sequence length="158" mass="17677">MEYKALNTIPYYSDCAPLVNGLGYELVELKVTPQRGSVHIVAVIAAKDPQYDIGVNDCSKVHHVLLPRLEALLGTDNTYMELTSPGMERNIRNAAEFAIFKGRQVRVWDKTISDWVGGKIIGSDEHSVTLETEQEDSKKTSQKSVLFEDIAKAKFIHL</sequence>
<dbReference type="SUPFAM" id="SSF75420">
    <property type="entry name" value="YhbC-like, N-terminal domain"/>
    <property type="match status" value="1"/>
</dbReference>
<dbReference type="Pfam" id="PF02576">
    <property type="entry name" value="RimP_N"/>
    <property type="match status" value="1"/>
</dbReference>
<dbReference type="HAMAP" id="MF_01077">
    <property type="entry name" value="RimP"/>
    <property type="match status" value="1"/>
</dbReference>
<keyword evidence="1 3" id="KW-0963">Cytoplasm</keyword>
<gene>
    <name evidence="3" type="primary">rimP</name>
    <name evidence="5" type="ORF">HRQ91_03775</name>
</gene>
<evidence type="ECO:0000256" key="3">
    <source>
        <dbReference type="HAMAP-Rule" id="MF_01077"/>
    </source>
</evidence>
<dbReference type="PANTHER" id="PTHR33867:SF1">
    <property type="entry name" value="RIBOSOME MATURATION FACTOR RIMP"/>
    <property type="match status" value="1"/>
</dbReference>
<dbReference type="InterPro" id="IPR028989">
    <property type="entry name" value="RimP_N"/>
</dbReference>
<dbReference type="AlphaFoldDB" id="A0A975F630"/>
<evidence type="ECO:0000256" key="1">
    <source>
        <dbReference type="ARBA" id="ARBA00022490"/>
    </source>
</evidence>
<accession>A0A975F630</accession>
<dbReference type="GO" id="GO:0006412">
    <property type="term" value="P:translation"/>
    <property type="evidence" value="ECO:0007669"/>
    <property type="project" value="TreeGrafter"/>
</dbReference>
<name>A0A975F630_9SPIR</name>
<evidence type="ECO:0000313" key="6">
    <source>
        <dbReference type="Proteomes" id="UP000671908"/>
    </source>
</evidence>
<comment type="function">
    <text evidence="3">Required for maturation of 30S ribosomal subunits.</text>
</comment>
<dbReference type="GO" id="GO:0000028">
    <property type="term" value="P:ribosomal small subunit assembly"/>
    <property type="evidence" value="ECO:0007669"/>
    <property type="project" value="TreeGrafter"/>
</dbReference>
<dbReference type="Gene3D" id="3.30.300.70">
    <property type="entry name" value="RimP-like superfamily, N-terminal"/>
    <property type="match status" value="1"/>
</dbReference>
<dbReference type="EMBL" id="CP054142">
    <property type="protein sequence ID" value="QTQ15112.1"/>
    <property type="molecule type" value="Genomic_DNA"/>
</dbReference>
<comment type="similarity">
    <text evidence="3">Belongs to the RimP family.</text>
</comment>
<dbReference type="GO" id="GO:0005829">
    <property type="term" value="C:cytosol"/>
    <property type="evidence" value="ECO:0007669"/>
    <property type="project" value="TreeGrafter"/>
</dbReference>
<feature type="domain" description="Ribosome maturation factor RimP N-terminal" evidence="4">
    <location>
        <begin position="15"/>
        <end position="88"/>
    </location>
</feature>
<dbReference type="InterPro" id="IPR035956">
    <property type="entry name" value="RimP_N_sf"/>
</dbReference>
<evidence type="ECO:0000313" key="5">
    <source>
        <dbReference type="EMBL" id="QTQ15112.1"/>
    </source>
</evidence>
<keyword evidence="6" id="KW-1185">Reference proteome</keyword>
<evidence type="ECO:0000259" key="4">
    <source>
        <dbReference type="Pfam" id="PF02576"/>
    </source>
</evidence>
<proteinExistence type="inferred from homology"/>
<keyword evidence="2 3" id="KW-0690">Ribosome biogenesis</keyword>
<dbReference type="Proteomes" id="UP000671908">
    <property type="component" value="Chromosome"/>
</dbReference>
<dbReference type="KEGG" id="tpav:HRQ91_03775"/>
<organism evidence="5 6">
    <name type="scientific">Treponema parvum</name>
    <dbReference type="NCBI Taxonomy" id="138851"/>
    <lineage>
        <taxon>Bacteria</taxon>
        <taxon>Pseudomonadati</taxon>
        <taxon>Spirochaetota</taxon>
        <taxon>Spirochaetia</taxon>
        <taxon>Spirochaetales</taxon>
        <taxon>Treponemataceae</taxon>
        <taxon>Treponema</taxon>
    </lineage>
</organism>
<protein>
    <recommendedName>
        <fullName evidence="3">Ribosome maturation factor RimP</fullName>
    </recommendedName>
</protein>
<dbReference type="PANTHER" id="PTHR33867">
    <property type="entry name" value="RIBOSOME MATURATION FACTOR RIMP"/>
    <property type="match status" value="1"/>
</dbReference>
<evidence type="ECO:0000256" key="2">
    <source>
        <dbReference type="ARBA" id="ARBA00022517"/>
    </source>
</evidence>
<dbReference type="InterPro" id="IPR003728">
    <property type="entry name" value="Ribosome_maturation_RimP"/>
</dbReference>